<evidence type="ECO:0000259" key="2">
    <source>
        <dbReference type="Pfam" id="PF07238"/>
    </source>
</evidence>
<dbReference type="GO" id="GO:0035438">
    <property type="term" value="F:cyclic-di-GMP binding"/>
    <property type="evidence" value="ECO:0007669"/>
    <property type="project" value="InterPro"/>
</dbReference>
<feature type="transmembrane region" description="Helical" evidence="1">
    <location>
        <begin position="55"/>
        <end position="79"/>
    </location>
</feature>
<feature type="transmembrane region" description="Helical" evidence="1">
    <location>
        <begin position="6"/>
        <end position="26"/>
    </location>
</feature>
<dbReference type="Pfam" id="PF07238">
    <property type="entry name" value="PilZ"/>
    <property type="match status" value="1"/>
</dbReference>
<protein>
    <recommendedName>
        <fullName evidence="2">PilZ domain-containing protein</fullName>
    </recommendedName>
</protein>
<gene>
    <name evidence="3" type="ORF">GPLA_3142</name>
</gene>
<evidence type="ECO:0000256" key="1">
    <source>
        <dbReference type="SAM" id="Phobius"/>
    </source>
</evidence>
<keyword evidence="1" id="KW-1133">Transmembrane helix</keyword>
<dbReference type="InterPro" id="IPR009875">
    <property type="entry name" value="PilZ_domain"/>
</dbReference>
<accession>K6ZZ70</accession>
<evidence type="ECO:0000313" key="3">
    <source>
        <dbReference type="EMBL" id="GAC34033.1"/>
    </source>
</evidence>
<proteinExistence type="predicted"/>
<evidence type="ECO:0000313" key="4">
    <source>
        <dbReference type="Proteomes" id="UP000006322"/>
    </source>
</evidence>
<comment type="caution">
    <text evidence="3">The sequence shown here is derived from an EMBL/GenBank/DDBJ whole genome shotgun (WGS) entry which is preliminary data.</text>
</comment>
<reference evidence="4" key="1">
    <citation type="journal article" date="2014" name="Environ. Microbiol.">
        <title>Comparative genomics of the marine bacterial genus Glaciecola reveals the high degree of genomic diversity and genomic characteristic for cold adaptation.</title>
        <authorList>
            <person name="Qin Q.L."/>
            <person name="Xie B.B."/>
            <person name="Yu Y."/>
            <person name="Shu Y.L."/>
            <person name="Rong J.C."/>
            <person name="Zhang Y.J."/>
            <person name="Zhao D.L."/>
            <person name="Chen X.L."/>
            <person name="Zhang X.Y."/>
            <person name="Chen B."/>
            <person name="Zhou B.C."/>
            <person name="Zhang Y.Z."/>
        </authorList>
    </citation>
    <scope>NUCLEOTIDE SEQUENCE [LARGE SCALE GENOMIC DNA]</scope>
    <source>
        <strain evidence="4">LMG 21857</strain>
    </source>
</reference>
<feature type="transmembrane region" description="Helical" evidence="1">
    <location>
        <begin position="99"/>
        <end position="117"/>
    </location>
</feature>
<keyword evidence="1" id="KW-0472">Membrane</keyword>
<sequence length="616" mass="69427">MADDNSSELFFMLLDVFVALVIILFFSQKRFNSWSEAPPDSFKGKPIDYISPKSFVAYFLLYALSIATLTLALYGIPGLSQLSFFKPVLEALGITQESQGWTIFALISISVASVAPLEKYEKEWRKKLHGFARIPRDVVELRGSLPLTDRFIPTDHYLKIAKEQIIKSGEELTPRYKSVETTWLEHLNNFSEEHKNKTIHWHFLNCLLLCVVAKSVCPPRLLGPTDESERRMLELGSLILNLEINESHKFINELDRMAEYFEICICKSIVRKYSDESERFNALKNCGFQPNGRDAFKSKLLTSLGQCLVGVSFVSIFSVAMILMVLENSIDTDPANFFSDRFFLWSFGSFLSFSVAIMIAAVVAAQRKSDRRSSHLISIATCIALSTLAAALYFIIVSDLDARSESNPLARIVLALSFAMLSPVVYQAIIDNTFDSYEVKRLAFYNGFLLGGTLMVMQCAVSYTFNIQNISYSGLVDFLVAQNNKMIYLAIIGFFKGIILGTFVTFLIQHAKRAQYLKSLRIHPRASVQIPVNVASEGASAIAMDISKNGMKLETKGDLKAGDKLNFTFMRSDKTEGLVKWTKRKSRGRLVVGVLLSQQNETIVEYLRDKYGAYYV</sequence>
<dbReference type="EMBL" id="BAER01000088">
    <property type="protein sequence ID" value="GAC34033.1"/>
    <property type="molecule type" value="Genomic_DNA"/>
</dbReference>
<feature type="transmembrane region" description="Helical" evidence="1">
    <location>
        <begin position="486"/>
        <end position="508"/>
    </location>
</feature>
<dbReference type="AlphaFoldDB" id="K6ZZ70"/>
<organism evidence="3 4">
    <name type="scientific">Paraglaciecola polaris LMG 21857</name>
    <dbReference type="NCBI Taxonomy" id="1129793"/>
    <lineage>
        <taxon>Bacteria</taxon>
        <taxon>Pseudomonadati</taxon>
        <taxon>Pseudomonadota</taxon>
        <taxon>Gammaproteobacteria</taxon>
        <taxon>Alteromonadales</taxon>
        <taxon>Alteromonadaceae</taxon>
        <taxon>Paraglaciecola</taxon>
    </lineage>
</organism>
<name>K6ZZ70_9ALTE</name>
<feature type="transmembrane region" description="Helical" evidence="1">
    <location>
        <begin position="442"/>
        <end position="466"/>
    </location>
</feature>
<feature type="transmembrane region" description="Helical" evidence="1">
    <location>
        <begin position="409"/>
        <end position="430"/>
    </location>
</feature>
<feature type="transmembrane region" description="Helical" evidence="1">
    <location>
        <begin position="376"/>
        <end position="397"/>
    </location>
</feature>
<keyword evidence="4" id="KW-1185">Reference proteome</keyword>
<dbReference type="OrthoDB" id="7056086at2"/>
<dbReference type="Proteomes" id="UP000006322">
    <property type="component" value="Unassembled WGS sequence"/>
</dbReference>
<feature type="transmembrane region" description="Helical" evidence="1">
    <location>
        <begin position="307"/>
        <end position="326"/>
    </location>
</feature>
<feature type="transmembrane region" description="Helical" evidence="1">
    <location>
        <begin position="342"/>
        <end position="364"/>
    </location>
</feature>
<feature type="domain" description="PilZ" evidence="2">
    <location>
        <begin position="521"/>
        <end position="607"/>
    </location>
</feature>
<keyword evidence="1" id="KW-0812">Transmembrane</keyword>
<dbReference type="RefSeq" id="WP_007105799.1">
    <property type="nucleotide sequence ID" value="NZ_BAER01000088.1"/>
</dbReference>